<dbReference type="GO" id="GO:0020037">
    <property type="term" value="F:heme binding"/>
    <property type="evidence" value="ECO:0007669"/>
    <property type="project" value="InterPro"/>
</dbReference>
<dbReference type="GO" id="GO:0004130">
    <property type="term" value="F:cytochrome-c peroxidase activity"/>
    <property type="evidence" value="ECO:0007669"/>
    <property type="project" value="TreeGrafter"/>
</dbReference>
<evidence type="ECO:0000256" key="3">
    <source>
        <dbReference type="ARBA" id="ARBA00023004"/>
    </source>
</evidence>
<gene>
    <name evidence="7" type="ORF">FPZ52_18155</name>
</gene>
<feature type="transmembrane region" description="Helical" evidence="5">
    <location>
        <begin position="20"/>
        <end position="41"/>
    </location>
</feature>
<sequence>MELFDRATPQENRLSASRLTWWMIVVVITWVLALLLLDTFAPNRPVKRESELDHFYYGSIGSDISGGLPVRVLQVLPATFPQYLPQDAPHDLTAFGFIQQSGEPLPIGFSTRRQLIDRTAMNCATCHTGVVRESADTDPLILPGAPANTVNLQAYFRFLFDVAADEDFTSKTITDALEDQGLDSPLDWLLYPIIIPRMRAELLARQERNAFLFDPEYPAFGPGRVNTFDTFKVDQLAPYYAEHTIHIEPKEMFGNVDFPSIWNQRPREGLALHWDGNQTSVRERNFSAAIGAGARPEDMDIDSLFRIENWLRDLPPPKYPFEIDAALAQKGESIYREYCHDCHDFTGRSIAKVMSLTEIGTDPYRSYSYTQDLLEAQQDYTEGYFWAFENFSVTAGYSSHPLDGIWARAPYLHNGSVPSLWDLLSPEGNRPVAFELGVEVYDPIRMGFDSERLAPSDDGYRRADGKLYDGGRFILDTRLKGNGSQGHSGKRFGTALSDSEKHALIEYLKTM</sequence>
<geneLocation type="plasmid" evidence="7 8">
    <name>unnamed4</name>
</geneLocation>
<dbReference type="KEGG" id="lit:FPZ52_18155"/>
<dbReference type="PROSITE" id="PS51007">
    <property type="entry name" value="CYTC"/>
    <property type="match status" value="1"/>
</dbReference>
<evidence type="ECO:0000256" key="1">
    <source>
        <dbReference type="ARBA" id="ARBA00022617"/>
    </source>
</evidence>
<keyword evidence="7" id="KW-0614">Plasmid</keyword>
<keyword evidence="8" id="KW-1185">Reference proteome</keyword>
<keyword evidence="1 4" id="KW-0349">Heme</keyword>
<evidence type="ECO:0000256" key="4">
    <source>
        <dbReference type="PROSITE-ProRule" id="PRU00433"/>
    </source>
</evidence>
<evidence type="ECO:0000259" key="6">
    <source>
        <dbReference type="PROSITE" id="PS51007"/>
    </source>
</evidence>
<dbReference type="GO" id="GO:0009055">
    <property type="term" value="F:electron transfer activity"/>
    <property type="evidence" value="ECO:0007669"/>
    <property type="project" value="InterPro"/>
</dbReference>
<keyword evidence="2 4" id="KW-0479">Metal-binding</keyword>
<feature type="domain" description="Cytochrome c" evidence="6">
    <location>
        <begin position="326"/>
        <end position="511"/>
    </location>
</feature>
<evidence type="ECO:0000313" key="8">
    <source>
        <dbReference type="Proteomes" id="UP000318483"/>
    </source>
</evidence>
<evidence type="ECO:0000313" key="7">
    <source>
        <dbReference type="EMBL" id="QDY71596.1"/>
    </source>
</evidence>
<dbReference type="EMBL" id="CP042265">
    <property type="protein sequence ID" value="QDY71596.1"/>
    <property type="molecule type" value="Genomic_DNA"/>
</dbReference>
<dbReference type="InterPro" id="IPR036909">
    <property type="entry name" value="Cyt_c-like_dom_sf"/>
</dbReference>
<accession>A0A5B8ID68</accession>
<keyword evidence="3 4" id="KW-0408">Iron</keyword>
<reference evidence="7 8" key="1">
    <citation type="submission" date="2019-07" db="EMBL/GenBank/DDBJ databases">
        <title>Litoreibacter alkalisoli sp. nov., isolated from saline-alkaline soil.</title>
        <authorList>
            <person name="Wang S."/>
            <person name="Xu L."/>
            <person name="Xing Y.-T."/>
            <person name="Sun J.-Q."/>
        </authorList>
    </citation>
    <scope>NUCLEOTIDE SEQUENCE [LARGE SCALE GENOMIC DNA]</scope>
    <source>
        <strain evidence="7 8">LN3S51</strain>
        <plasmid evidence="7 8">unnamed4</plasmid>
    </source>
</reference>
<dbReference type="PANTHER" id="PTHR30600:SF9">
    <property type="entry name" value="BLR7738 PROTEIN"/>
    <property type="match status" value="1"/>
</dbReference>
<dbReference type="SUPFAM" id="SSF46626">
    <property type="entry name" value="Cytochrome c"/>
    <property type="match status" value="1"/>
</dbReference>
<keyword evidence="5" id="KW-1133">Transmembrane helix</keyword>
<protein>
    <submittedName>
        <fullName evidence="7">Cytochrome c</fullName>
    </submittedName>
</protein>
<evidence type="ECO:0000256" key="5">
    <source>
        <dbReference type="SAM" id="Phobius"/>
    </source>
</evidence>
<dbReference type="RefSeq" id="WP_146367010.1">
    <property type="nucleotide sequence ID" value="NZ_CP042265.1"/>
</dbReference>
<dbReference type="GO" id="GO:0046872">
    <property type="term" value="F:metal ion binding"/>
    <property type="evidence" value="ECO:0007669"/>
    <property type="project" value="UniProtKB-KW"/>
</dbReference>
<keyword evidence="5" id="KW-0472">Membrane</keyword>
<dbReference type="InterPro" id="IPR009056">
    <property type="entry name" value="Cyt_c-like_dom"/>
</dbReference>
<organism evidence="7 8">
    <name type="scientific">Qingshengfaniella alkalisoli</name>
    <dbReference type="NCBI Taxonomy" id="2599296"/>
    <lineage>
        <taxon>Bacteria</taxon>
        <taxon>Pseudomonadati</taxon>
        <taxon>Pseudomonadota</taxon>
        <taxon>Alphaproteobacteria</taxon>
        <taxon>Rhodobacterales</taxon>
        <taxon>Paracoccaceae</taxon>
        <taxon>Qingshengfaniella</taxon>
    </lineage>
</organism>
<evidence type="ECO:0000256" key="2">
    <source>
        <dbReference type="ARBA" id="ARBA00022723"/>
    </source>
</evidence>
<dbReference type="Gene3D" id="1.10.760.10">
    <property type="entry name" value="Cytochrome c-like domain"/>
    <property type="match status" value="1"/>
</dbReference>
<proteinExistence type="predicted"/>
<dbReference type="PANTHER" id="PTHR30600">
    <property type="entry name" value="CYTOCHROME C PEROXIDASE-RELATED"/>
    <property type="match status" value="1"/>
</dbReference>
<dbReference type="Proteomes" id="UP000318483">
    <property type="component" value="Plasmid unnamed4"/>
</dbReference>
<dbReference type="AlphaFoldDB" id="A0A5B8ID68"/>
<dbReference type="InterPro" id="IPR051395">
    <property type="entry name" value="Cytochrome_c_Peroxidase/MauG"/>
</dbReference>
<dbReference type="OrthoDB" id="417271at2"/>
<name>A0A5B8ID68_9RHOB</name>
<dbReference type="Pfam" id="PF21419">
    <property type="entry name" value="RoxA-like_Cyt-c"/>
    <property type="match status" value="1"/>
</dbReference>
<keyword evidence="5" id="KW-0812">Transmembrane</keyword>